<dbReference type="Gene3D" id="3.90.70.10">
    <property type="entry name" value="Cysteine proteinases"/>
    <property type="match status" value="1"/>
</dbReference>
<name>A0A3S0WXI4_9GAMM</name>
<keyword evidence="2" id="KW-0813">Transport</keyword>
<dbReference type="SMART" id="SM00382">
    <property type="entry name" value="AAA"/>
    <property type="match status" value="1"/>
</dbReference>
<dbReference type="PROSITE" id="PS50893">
    <property type="entry name" value="ABC_TRANSPORTER_2"/>
    <property type="match status" value="1"/>
</dbReference>
<feature type="transmembrane region" description="Helical" evidence="9">
    <location>
        <begin position="220"/>
        <end position="238"/>
    </location>
</feature>
<dbReference type="CDD" id="cd02419">
    <property type="entry name" value="Peptidase_C39C"/>
    <property type="match status" value="1"/>
</dbReference>
<dbReference type="PROSITE" id="PS00211">
    <property type="entry name" value="ABC_TRANSPORTER_1"/>
    <property type="match status" value="1"/>
</dbReference>
<dbReference type="PANTHER" id="PTHR24221">
    <property type="entry name" value="ATP-BINDING CASSETTE SUB-FAMILY B"/>
    <property type="match status" value="1"/>
</dbReference>
<dbReference type="PANTHER" id="PTHR24221:SF606">
    <property type="entry name" value="COLICIN V SECRETION-PROCESSING ATP-BINDING PROTEIN"/>
    <property type="match status" value="1"/>
</dbReference>
<dbReference type="Gene3D" id="1.20.1560.10">
    <property type="entry name" value="ABC transporter type 1, transmembrane domain"/>
    <property type="match status" value="1"/>
</dbReference>
<comment type="subcellular location">
    <subcellularLocation>
        <location evidence="1">Cell membrane</location>
        <topology evidence="1">Multi-pass membrane protein</topology>
    </subcellularLocation>
</comment>
<dbReference type="InterPro" id="IPR039421">
    <property type="entry name" value="Type_1_exporter"/>
</dbReference>
<keyword evidence="4 9" id="KW-0812">Transmembrane</keyword>
<dbReference type="AlphaFoldDB" id="A0A3S0WXI4"/>
<dbReference type="Pfam" id="PF00005">
    <property type="entry name" value="ABC_tran"/>
    <property type="match status" value="1"/>
</dbReference>
<dbReference type="GO" id="GO:0034040">
    <property type="term" value="F:ATPase-coupled lipid transmembrane transporter activity"/>
    <property type="evidence" value="ECO:0007669"/>
    <property type="project" value="TreeGrafter"/>
</dbReference>
<evidence type="ECO:0000256" key="6">
    <source>
        <dbReference type="ARBA" id="ARBA00022840"/>
    </source>
</evidence>
<dbReference type="InterPro" id="IPR005074">
    <property type="entry name" value="Peptidase_C39"/>
</dbReference>
<dbReference type="GO" id="GO:0008234">
    <property type="term" value="F:cysteine-type peptidase activity"/>
    <property type="evidence" value="ECO:0007669"/>
    <property type="project" value="InterPro"/>
</dbReference>
<evidence type="ECO:0000256" key="3">
    <source>
        <dbReference type="ARBA" id="ARBA00022475"/>
    </source>
</evidence>
<dbReference type="Pfam" id="PF00664">
    <property type="entry name" value="ABC_membrane"/>
    <property type="match status" value="1"/>
</dbReference>
<evidence type="ECO:0000259" key="11">
    <source>
        <dbReference type="PROSITE" id="PS50929"/>
    </source>
</evidence>
<evidence type="ECO:0000256" key="1">
    <source>
        <dbReference type="ARBA" id="ARBA00004651"/>
    </source>
</evidence>
<feature type="transmembrane region" description="Helical" evidence="9">
    <location>
        <begin position="439"/>
        <end position="458"/>
    </location>
</feature>
<reference evidence="13 14" key="1">
    <citation type="submission" date="2018-12" db="EMBL/GenBank/DDBJ databases">
        <title>Dyella dinghuensis sp. nov. DHOA06 and Dyella choica sp. nov. 4M-K27, isolated from forest soil.</title>
        <authorList>
            <person name="Qiu L.-H."/>
            <person name="Gao Z.-H."/>
        </authorList>
    </citation>
    <scope>NUCLEOTIDE SEQUENCE [LARGE SCALE GENOMIC DNA]</scope>
    <source>
        <strain evidence="13 14">4M-K27</strain>
    </source>
</reference>
<keyword evidence="6" id="KW-0067">ATP-binding</keyword>
<keyword evidence="7 9" id="KW-1133">Transmembrane helix</keyword>
<evidence type="ECO:0000259" key="12">
    <source>
        <dbReference type="PROSITE" id="PS50990"/>
    </source>
</evidence>
<feature type="domain" description="ABC transmembrane type-1" evidence="11">
    <location>
        <begin position="187"/>
        <end position="466"/>
    </location>
</feature>
<evidence type="ECO:0000256" key="9">
    <source>
        <dbReference type="SAM" id="Phobius"/>
    </source>
</evidence>
<dbReference type="GO" id="GO:0006508">
    <property type="term" value="P:proteolysis"/>
    <property type="evidence" value="ECO:0007669"/>
    <property type="project" value="InterPro"/>
</dbReference>
<dbReference type="PROSITE" id="PS50929">
    <property type="entry name" value="ABC_TM1F"/>
    <property type="match status" value="1"/>
</dbReference>
<dbReference type="Proteomes" id="UP000274358">
    <property type="component" value="Unassembled WGS sequence"/>
</dbReference>
<keyword evidence="3" id="KW-1003">Cell membrane</keyword>
<keyword evidence="5" id="KW-0547">Nucleotide-binding</keyword>
<dbReference type="InterPro" id="IPR027417">
    <property type="entry name" value="P-loop_NTPase"/>
</dbReference>
<gene>
    <name evidence="13" type="ORF">EKH80_05020</name>
</gene>
<dbReference type="GO" id="GO:0005886">
    <property type="term" value="C:plasma membrane"/>
    <property type="evidence" value="ECO:0007669"/>
    <property type="project" value="UniProtKB-SubCell"/>
</dbReference>
<dbReference type="PROSITE" id="PS50990">
    <property type="entry name" value="PEPTIDASE_C39"/>
    <property type="match status" value="1"/>
</dbReference>
<dbReference type="Gene3D" id="3.40.50.300">
    <property type="entry name" value="P-loop containing nucleotide triphosphate hydrolases"/>
    <property type="match status" value="1"/>
</dbReference>
<keyword evidence="8 9" id="KW-0472">Membrane</keyword>
<dbReference type="RefSeq" id="WP_126683640.1">
    <property type="nucleotide sequence ID" value="NZ_RYYV01000003.1"/>
</dbReference>
<dbReference type="FunFam" id="3.40.50.300:FF:000299">
    <property type="entry name" value="ABC transporter ATP-binding protein/permease"/>
    <property type="match status" value="1"/>
</dbReference>
<feature type="transmembrane region" description="Helical" evidence="9">
    <location>
        <begin position="180"/>
        <end position="200"/>
    </location>
</feature>
<dbReference type="CDD" id="cd03246">
    <property type="entry name" value="ABCC_Protease_Secretion"/>
    <property type="match status" value="1"/>
</dbReference>
<feature type="transmembrane region" description="Helical" evidence="9">
    <location>
        <begin position="310"/>
        <end position="337"/>
    </location>
</feature>
<dbReference type="EMBL" id="RYYV01000003">
    <property type="protein sequence ID" value="RUL78204.1"/>
    <property type="molecule type" value="Genomic_DNA"/>
</dbReference>
<dbReference type="GO" id="GO:0016887">
    <property type="term" value="F:ATP hydrolysis activity"/>
    <property type="evidence" value="ECO:0007669"/>
    <property type="project" value="InterPro"/>
</dbReference>
<evidence type="ECO:0000256" key="7">
    <source>
        <dbReference type="ARBA" id="ARBA00022989"/>
    </source>
</evidence>
<dbReference type="OrthoDB" id="6828292at2"/>
<feature type="transmembrane region" description="Helical" evidence="9">
    <location>
        <begin position="403"/>
        <end position="427"/>
    </location>
</feature>
<dbReference type="InterPro" id="IPR003593">
    <property type="entry name" value="AAA+_ATPase"/>
</dbReference>
<organism evidence="13 14">
    <name type="scientific">Dyella choica</name>
    <dbReference type="NCBI Taxonomy" id="1927959"/>
    <lineage>
        <taxon>Bacteria</taxon>
        <taxon>Pseudomonadati</taxon>
        <taxon>Pseudomonadota</taxon>
        <taxon>Gammaproteobacteria</taxon>
        <taxon>Lysobacterales</taxon>
        <taxon>Rhodanobacteraceae</taxon>
        <taxon>Dyella</taxon>
    </lineage>
</organism>
<dbReference type="GO" id="GO:0005524">
    <property type="term" value="F:ATP binding"/>
    <property type="evidence" value="ECO:0007669"/>
    <property type="project" value="UniProtKB-KW"/>
</dbReference>
<evidence type="ECO:0000313" key="13">
    <source>
        <dbReference type="EMBL" id="RUL78204.1"/>
    </source>
</evidence>
<comment type="caution">
    <text evidence="13">The sequence shown here is derived from an EMBL/GenBank/DDBJ whole genome shotgun (WGS) entry which is preliminary data.</text>
</comment>
<dbReference type="InterPro" id="IPR036640">
    <property type="entry name" value="ABC1_TM_sf"/>
</dbReference>
<protein>
    <submittedName>
        <fullName evidence="13">Peptidase domain-containing ABC transporter</fullName>
    </submittedName>
</protein>
<feature type="domain" description="Peptidase C39" evidence="12">
    <location>
        <begin position="34"/>
        <end position="153"/>
    </location>
</feature>
<evidence type="ECO:0000256" key="2">
    <source>
        <dbReference type="ARBA" id="ARBA00022448"/>
    </source>
</evidence>
<dbReference type="SUPFAM" id="SSF90123">
    <property type="entry name" value="ABC transporter transmembrane region"/>
    <property type="match status" value="1"/>
</dbReference>
<dbReference type="SUPFAM" id="SSF52540">
    <property type="entry name" value="P-loop containing nucleoside triphosphate hydrolases"/>
    <property type="match status" value="1"/>
</dbReference>
<dbReference type="InterPro" id="IPR003439">
    <property type="entry name" value="ABC_transporter-like_ATP-bd"/>
</dbReference>
<evidence type="ECO:0000256" key="8">
    <source>
        <dbReference type="ARBA" id="ARBA00023136"/>
    </source>
</evidence>
<sequence>MADGTQRPGTPSRWQGIQDHLQFGWSRRLPMMLQTEAAECGLACLAMIASYHGHDIDLAGLRRRFSTSLKGATLGCVMRMAGQLGFTCRPLKLDLDEVRKLHTPCVLHWDFNHFVVLKRVTRKGVVIHDPARGIRTLGCNEASGHFTGVALELTPRGNFSPISERQSVSLRALTGRVRGLLPAMMQVLLLALALEAFALAGPFYLQWVLDQVLVSADRDLLNLLGLGFIGIAIFSAQVTAARSWAVTWLSATLSVQWASNLFSHLMRLSLGWYEKRHVGDVMSRFGSIQTIQKTLTVQFMGSLLDGLMSVITLVVMALYSGWLTLLVVGVFALYGIARYAFFNPLRSANEEQIVHAARQQSELLESIRGAMPVKLANKQEERLSRYANVTVSATNCDIAIQRLGIAFTLCNQLMFGLGRVALIWIAARQALSNDFSAGMLIAFIAYADLFTTRSAGLIDKWVDFRMLKLHAERVADIALTAPEEVAETIWTGALPEACIELCNVSFRYADGEPWILKDCSLRIEAGQSLALIGHSGCGKSTLGKVLLGLLQPTHGEVRFGGVDIRKLGLDTYRQWVGAVMQDDQLFAGSIEDNISFFDPEATPAKVGCAARTAAIHDDIMAMPMGYQSLVGDMGSTLSGGQKQRVILARALYRAPRLLVLDEATSHLDIERERQVNSFVRELNVTRLMIAHRPETIAAANEVAVMSQGMVNFVGRSMRG</sequence>
<evidence type="ECO:0000256" key="4">
    <source>
        <dbReference type="ARBA" id="ARBA00022692"/>
    </source>
</evidence>
<accession>A0A3S0WXI4</accession>
<keyword evidence="14" id="KW-1185">Reference proteome</keyword>
<feature type="domain" description="ABC transporter" evidence="10">
    <location>
        <begin position="499"/>
        <end position="717"/>
    </location>
</feature>
<dbReference type="Pfam" id="PF03412">
    <property type="entry name" value="Peptidase_C39"/>
    <property type="match status" value="1"/>
</dbReference>
<dbReference type="InterPro" id="IPR033838">
    <property type="entry name" value="CvaB_peptidase"/>
</dbReference>
<dbReference type="InterPro" id="IPR017871">
    <property type="entry name" value="ABC_transporter-like_CS"/>
</dbReference>
<evidence type="ECO:0000256" key="5">
    <source>
        <dbReference type="ARBA" id="ARBA00022741"/>
    </source>
</evidence>
<proteinExistence type="predicted"/>
<evidence type="ECO:0000259" key="10">
    <source>
        <dbReference type="PROSITE" id="PS50893"/>
    </source>
</evidence>
<evidence type="ECO:0000313" key="14">
    <source>
        <dbReference type="Proteomes" id="UP000274358"/>
    </source>
</evidence>
<dbReference type="CDD" id="cd18567">
    <property type="entry name" value="ABC_6TM_CvaB_RaxB_like"/>
    <property type="match status" value="1"/>
</dbReference>
<dbReference type="GO" id="GO:0140359">
    <property type="term" value="F:ABC-type transporter activity"/>
    <property type="evidence" value="ECO:0007669"/>
    <property type="project" value="InterPro"/>
</dbReference>
<dbReference type="InterPro" id="IPR011527">
    <property type="entry name" value="ABC1_TM_dom"/>
</dbReference>